<dbReference type="Gene3D" id="3.40.50.150">
    <property type="entry name" value="Vaccinia Virus protein VP39"/>
    <property type="match status" value="1"/>
</dbReference>
<dbReference type="InterPro" id="IPR029063">
    <property type="entry name" value="SAM-dependent_MTases_sf"/>
</dbReference>
<dbReference type="EC" id="2.1.1.-" evidence="6"/>
<dbReference type="PANTHER" id="PTHR45875:SF1">
    <property type="entry name" value="METHYLTRANSFERASE N6AMT1"/>
    <property type="match status" value="1"/>
</dbReference>
<evidence type="ECO:0000256" key="3">
    <source>
        <dbReference type="ARBA" id="ARBA00022679"/>
    </source>
</evidence>
<dbReference type="GO" id="GO:0032259">
    <property type="term" value="P:methylation"/>
    <property type="evidence" value="ECO:0007669"/>
    <property type="project" value="UniProtKB-KW"/>
</dbReference>
<sequence length="218" mass="23366">MLIRAPGVYRPQADTRLLARALADAAVAPHGRVLDMCTGTGALAIHAASRIRPAALTAVDISRAALASAWLNCRMRGIDIELLRGDIRKMLHDRRFDVVLANPPYVPAASDGPARGAARNWAAGSDGRDAVDAVCGLAPRVLSRTGMLLLVHSSLCGTDRTLTHLREGGLKAAVVARATIPFGPVLRRQADRLARAGLIHPSQRHEELVVIRADRPRQ</sequence>
<evidence type="ECO:0000256" key="1">
    <source>
        <dbReference type="ARBA" id="ARBA00006149"/>
    </source>
</evidence>
<dbReference type="AlphaFoldDB" id="A0A379JH12"/>
<evidence type="ECO:0000313" key="6">
    <source>
        <dbReference type="EMBL" id="SUD47714.1"/>
    </source>
</evidence>
<feature type="domain" description="Methyltransferase small" evidence="5">
    <location>
        <begin position="14"/>
        <end position="106"/>
    </location>
</feature>
<evidence type="ECO:0000313" key="7">
    <source>
        <dbReference type="Proteomes" id="UP000255467"/>
    </source>
</evidence>
<dbReference type="NCBIfam" id="TIGR00537">
    <property type="entry name" value="hemK_rel_arch"/>
    <property type="match status" value="1"/>
</dbReference>
<dbReference type="PRINTS" id="PR00507">
    <property type="entry name" value="N12N6MTFRASE"/>
</dbReference>
<dbReference type="Pfam" id="PF05175">
    <property type="entry name" value="MTS"/>
    <property type="match status" value="1"/>
</dbReference>
<keyword evidence="3 6" id="KW-0808">Transferase</keyword>
<evidence type="ECO:0000256" key="2">
    <source>
        <dbReference type="ARBA" id="ARBA00022603"/>
    </source>
</evidence>
<organism evidence="6 7">
    <name type="scientific">Nocardia otitidiscaviarum</name>
    <dbReference type="NCBI Taxonomy" id="1823"/>
    <lineage>
        <taxon>Bacteria</taxon>
        <taxon>Bacillati</taxon>
        <taxon>Actinomycetota</taxon>
        <taxon>Actinomycetes</taxon>
        <taxon>Mycobacteriales</taxon>
        <taxon>Nocardiaceae</taxon>
        <taxon>Nocardia</taxon>
    </lineage>
</organism>
<dbReference type="GO" id="GO:0008170">
    <property type="term" value="F:N-methyltransferase activity"/>
    <property type="evidence" value="ECO:0007669"/>
    <property type="project" value="UniProtKB-ARBA"/>
</dbReference>
<keyword evidence="2 6" id="KW-0489">Methyltransferase</keyword>
<dbReference type="InterPro" id="IPR004557">
    <property type="entry name" value="PrmC-related"/>
</dbReference>
<dbReference type="EMBL" id="UGRY01000003">
    <property type="protein sequence ID" value="SUD47714.1"/>
    <property type="molecule type" value="Genomic_DNA"/>
</dbReference>
<dbReference type="GO" id="GO:0003676">
    <property type="term" value="F:nucleic acid binding"/>
    <property type="evidence" value="ECO:0007669"/>
    <property type="project" value="InterPro"/>
</dbReference>
<dbReference type="GO" id="GO:0008276">
    <property type="term" value="F:protein methyltransferase activity"/>
    <property type="evidence" value="ECO:0007669"/>
    <property type="project" value="TreeGrafter"/>
</dbReference>
<evidence type="ECO:0000259" key="5">
    <source>
        <dbReference type="Pfam" id="PF05175"/>
    </source>
</evidence>
<dbReference type="RefSeq" id="WP_039819315.1">
    <property type="nucleotide sequence ID" value="NZ_UGRY01000003.1"/>
</dbReference>
<reference evidence="6 7" key="1">
    <citation type="submission" date="2018-06" db="EMBL/GenBank/DDBJ databases">
        <authorList>
            <consortium name="Pathogen Informatics"/>
            <person name="Doyle S."/>
        </authorList>
    </citation>
    <scope>NUCLEOTIDE SEQUENCE [LARGE SCALE GENOMIC DNA]</scope>
    <source>
        <strain evidence="6 7">NCTC1934</strain>
    </source>
</reference>
<keyword evidence="7" id="KW-1185">Reference proteome</keyword>
<dbReference type="SUPFAM" id="SSF53335">
    <property type="entry name" value="S-adenosyl-L-methionine-dependent methyltransferases"/>
    <property type="match status" value="1"/>
</dbReference>
<dbReference type="GO" id="GO:0008757">
    <property type="term" value="F:S-adenosylmethionine-dependent methyltransferase activity"/>
    <property type="evidence" value="ECO:0007669"/>
    <property type="project" value="TreeGrafter"/>
</dbReference>
<dbReference type="InterPro" id="IPR002052">
    <property type="entry name" value="DNA_methylase_N6_adenine_CS"/>
</dbReference>
<protein>
    <submittedName>
        <fullName evidence="6">50S ribosomal protein L3 glutamine methyltransferase</fullName>
        <ecNumber evidence="6">2.1.1.-</ecNumber>
    </submittedName>
</protein>
<dbReference type="CDD" id="cd02440">
    <property type="entry name" value="AdoMet_MTases"/>
    <property type="match status" value="1"/>
</dbReference>
<dbReference type="PANTHER" id="PTHR45875">
    <property type="entry name" value="METHYLTRANSFERASE N6AMT1"/>
    <property type="match status" value="1"/>
</dbReference>
<keyword evidence="4" id="KW-0949">S-adenosyl-L-methionine</keyword>
<gene>
    <name evidence="6" type="primary">prmB</name>
    <name evidence="6" type="ORF">NCTC1934_05035</name>
</gene>
<dbReference type="PROSITE" id="PS00092">
    <property type="entry name" value="N6_MTASE"/>
    <property type="match status" value="1"/>
</dbReference>
<dbReference type="InterPro" id="IPR007848">
    <property type="entry name" value="Small_mtfrase_dom"/>
</dbReference>
<dbReference type="GO" id="GO:0035657">
    <property type="term" value="C:eRF1 methyltransferase complex"/>
    <property type="evidence" value="ECO:0007669"/>
    <property type="project" value="TreeGrafter"/>
</dbReference>
<comment type="similarity">
    <text evidence="1">Belongs to the eukaryotic/archaeal PrmC-related family.</text>
</comment>
<keyword evidence="6" id="KW-0689">Ribosomal protein</keyword>
<accession>A0A379JH12</accession>
<dbReference type="Proteomes" id="UP000255467">
    <property type="component" value="Unassembled WGS sequence"/>
</dbReference>
<dbReference type="OrthoDB" id="8746524at2"/>
<evidence type="ECO:0000256" key="4">
    <source>
        <dbReference type="ARBA" id="ARBA00022691"/>
    </source>
</evidence>
<dbReference type="STRING" id="1406858.GCA_000710895_01988"/>
<keyword evidence="6" id="KW-0687">Ribonucleoprotein</keyword>
<name>A0A379JH12_9NOCA</name>
<proteinExistence type="inferred from homology"/>
<dbReference type="InterPro" id="IPR052190">
    <property type="entry name" value="Euk-Arch_PrmC-MTase"/>
</dbReference>
<dbReference type="GO" id="GO:0005840">
    <property type="term" value="C:ribosome"/>
    <property type="evidence" value="ECO:0007669"/>
    <property type="project" value="UniProtKB-KW"/>
</dbReference>